<keyword evidence="2" id="KW-0812">Transmembrane</keyword>
<keyword evidence="2" id="KW-0472">Membrane</keyword>
<sequence>MSYASSATALAFSVFIAVRKTLTTITALALLITLFATCTLPMASFKLSGLSGFWNHLFHHPPYGLATPSSPSSRHRTHPTTPAPRPASPPAPRLRTETPAVCRQSRQGARRACPAGLGWRVRLDLGWESWRWSRGSYSG</sequence>
<gene>
    <name evidence="3" type="ORF">B0H67DRAFT_134120</name>
</gene>
<dbReference type="EMBL" id="JAUKUA010000002">
    <property type="protein sequence ID" value="KAK0725515.1"/>
    <property type="molecule type" value="Genomic_DNA"/>
</dbReference>
<keyword evidence="2" id="KW-1133">Transmembrane helix</keyword>
<evidence type="ECO:0000313" key="3">
    <source>
        <dbReference type="EMBL" id="KAK0725515.1"/>
    </source>
</evidence>
<name>A0AA40B0N8_9PEZI</name>
<reference evidence="3" key="1">
    <citation type="submission" date="2023-06" db="EMBL/GenBank/DDBJ databases">
        <title>Genome-scale phylogeny and comparative genomics of the fungal order Sordariales.</title>
        <authorList>
            <consortium name="Lawrence Berkeley National Laboratory"/>
            <person name="Hensen N."/>
            <person name="Bonometti L."/>
            <person name="Westerberg I."/>
            <person name="Brannstrom I.O."/>
            <person name="Guillou S."/>
            <person name="Cros-Aarteil S."/>
            <person name="Calhoun S."/>
            <person name="Haridas S."/>
            <person name="Kuo A."/>
            <person name="Mondo S."/>
            <person name="Pangilinan J."/>
            <person name="Riley R."/>
            <person name="Labutti K."/>
            <person name="Andreopoulos B."/>
            <person name="Lipzen A."/>
            <person name="Chen C."/>
            <person name="Yanf M."/>
            <person name="Daum C."/>
            <person name="Ng V."/>
            <person name="Clum A."/>
            <person name="Steindorff A."/>
            <person name="Ohm R."/>
            <person name="Martin F."/>
            <person name="Silar P."/>
            <person name="Natvig D."/>
            <person name="Lalanne C."/>
            <person name="Gautier V."/>
            <person name="Ament-Velasquez S.L."/>
            <person name="Kruys A."/>
            <person name="Hutchinson M.I."/>
            <person name="Powell A.J."/>
            <person name="Barry K."/>
            <person name="Miller A.N."/>
            <person name="Grigoriev I.V."/>
            <person name="Debuchy R."/>
            <person name="Gladieux P."/>
            <person name="Thoren M.H."/>
            <person name="Johannesson H."/>
        </authorList>
    </citation>
    <scope>NUCLEOTIDE SEQUENCE</scope>
    <source>
        <strain evidence="3">SMH4607-1</strain>
    </source>
</reference>
<protein>
    <submittedName>
        <fullName evidence="3">Uncharacterized protein</fullName>
    </submittedName>
</protein>
<dbReference type="Proteomes" id="UP001172102">
    <property type="component" value="Unassembled WGS sequence"/>
</dbReference>
<accession>A0AA40B0N8</accession>
<feature type="compositionally biased region" description="Pro residues" evidence="1">
    <location>
        <begin position="81"/>
        <end position="92"/>
    </location>
</feature>
<evidence type="ECO:0000313" key="4">
    <source>
        <dbReference type="Proteomes" id="UP001172102"/>
    </source>
</evidence>
<evidence type="ECO:0000256" key="1">
    <source>
        <dbReference type="SAM" id="MobiDB-lite"/>
    </source>
</evidence>
<feature type="transmembrane region" description="Helical" evidence="2">
    <location>
        <begin position="27"/>
        <end position="45"/>
    </location>
</feature>
<feature type="region of interest" description="Disordered" evidence="1">
    <location>
        <begin position="67"/>
        <end position="107"/>
    </location>
</feature>
<comment type="caution">
    <text evidence="3">The sequence shown here is derived from an EMBL/GenBank/DDBJ whole genome shotgun (WGS) entry which is preliminary data.</text>
</comment>
<evidence type="ECO:0000256" key="2">
    <source>
        <dbReference type="SAM" id="Phobius"/>
    </source>
</evidence>
<dbReference type="AlphaFoldDB" id="A0AA40B0N8"/>
<keyword evidence="4" id="KW-1185">Reference proteome</keyword>
<proteinExistence type="predicted"/>
<organism evidence="3 4">
    <name type="scientific">Lasiosphaeris hirsuta</name>
    <dbReference type="NCBI Taxonomy" id="260670"/>
    <lineage>
        <taxon>Eukaryota</taxon>
        <taxon>Fungi</taxon>
        <taxon>Dikarya</taxon>
        <taxon>Ascomycota</taxon>
        <taxon>Pezizomycotina</taxon>
        <taxon>Sordariomycetes</taxon>
        <taxon>Sordariomycetidae</taxon>
        <taxon>Sordariales</taxon>
        <taxon>Lasiosphaeriaceae</taxon>
        <taxon>Lasiosphaeris</taxon>
    </lineage>
</organism>